<dbReference type="PANTHER" id="PTHR43176">
    <property type="entry name" value="3-HYDROXYISOBUTYRYL-COA HYDROLASE-RELATED"/>
    <property type="match status" value="1"/>
</dbReference>
<dbReference type="Pfam" id="PF16113">
    <property type="entry name" value="ECH_2"/>
    <property type="match status" value="2"/>
</dbReference>
<comment type="caution">
    <text evidence="5">The sequence shown here is derived from an EMBL/GenBank/DDBJ whole genome shotgun (WGS) entry which is preliminary data.</text>
</comment>
<organism evidence="5 6">
    <name type="scientific">Hydnum rufescens UP504</name>
    <dbReference type="NCBI Taxonomy" id="1448309"/>
    <lineage>
        <taxon>Eukaryota</taxon>
        <taxon>Fungi</taxon>
        <taxon>Dikarya</taxon>
        <taxon>Basidiomycota</taxon>
        <taxon>Agaricomycotina</taxon>
        <taxon>Agaricomycetes</taxon>
        <taxon>Cantharellales</taxon>
        <taxon>Hydnaceae</taxon>
        <taxon>Hydnum</taxon>
    </lineage>
</organism>
<dbReference type="InterPro" id="IPR029045">
    <property type="entry name" value="ClpP/crotonase-like_dom_sf"/>
</dbReference>
<dbReference type="GO" id="GO:0003860">
    <property type="term" value="F:3-hydroxyisobutyryl-CoA hydrolase activity"/>
    <property type="evidence" value="ECO:0007669"/>
    <property type="project" value="UniProtKB-EC"/>
</dbReference>
<comment type="catalytic activity">
    <reaction evidence="1">
        <text>3-hydroxy-2-methylpropanoyl-CoA + H2O = 3-hydroxy-2-methylpropanoate + CoA + H(+)</text>
        <dbReference type="Rhea" id="RHEA:20888"/>
        <dbReference type="ChEBI" id="CHEBI:11805"/>
        <dbReference type="ChEBI" id="CHEBI:15377"/>
        <dbReference type="ChEBI" id="CHEBI:15378"/>
        <dbReference type="ChEBI" id="CHEBI:57287"/>
        <dbReference type="ChEBI" id="CHEBI:57340"/>
        <dbReference type="EC" id="3.1.2.4"/>
    </reaction>
</comment>
<evidence type="ECO:0000313" key="6">
    <source>
        <dbReference type="Proteomes" id="UP000886523"/>
    </source>
</evidence>
<evidence type="ECO:0000256" key="1">
    <source>
        <dbReference type="ARBA" id="ARBA00001709"/>
    </source>
</evidence>
<keyword evidence="6" id="KW-1185">Reference proteome</keyword>
<dbReference type="InterPro" id="IPR032259">
    <property type="entry name" value="HIBYL-CoA-H"/>
</dbReference>
<dbReference type="EMBL" id="MU129164">
    <property type="protein sequence ID" value="KAF9505270.1"/>
    <property type="molecule type" value="Genomic_DNA"/>
</dbReference>
<feature type="domain" description="Enoyl-CoA hydratase/isomerase" evidence="4">
    <location>
        <begin position="24"/>
        <end position="104"/>
    </location>
</feature>
<evidence type="ECO:0000313" key="5">
    <source>
        <dbReference type="EMBL" id="KAF9505270.1"/>
    </source>
</evidence>
<dbReference type="OrthoDB" id="1737613at2759"/>
<sequence>MERVRLVALWTPHLLPDDSLRAIVTVGGNVGISAYAPNRIATENTAFAMSEAIIGCFPDVWSTYVLARLDDKIETSLALTGNSISDYEIRHFGPATHYIPSPEAGSVPPPIVLSAARTSGASLPCLEHSLLPNLYGKNTKVKCKSGQDALALGSPASLKVTLEAVRMAEQEDHILSDALQRHLAVNSFRHFNTGATSILVNKDPTDKRPNWRPSTLGTVSPSDVWDTFFSPTSPYVLTAPRIQTERTSAEINLRRYALPSENGIDVVTQFEGKMRGVQFKVNEVLPRRCETMKDRRLKWNHGSAVLTYFPFWLRTLHLNIHT</sequence>
<evidence type="ECO:0000256" key="2">
    <source>
        <dbReference type="ARBA" id="ARBA00011915"/>
    </source>
</evidence>
<proteinExistence type="predicted"/>
<protein>
    <recommendedName>
        <fullName evidence="2">3-hydroxyisobutyryl-CoA hydrolase</fullName>
        <ecNumber evidence="2">3.1.2.4</ecNumber>
    </recommendedName>
</protein>
<keyword evidence="3" id="KW-0378">Hydrolase</keyword>
<dbReference type="GO" id="GO:0006574">
    <property type="term" value="P:L-valine catabolic process"/>
    <property type="evidence" value="ECO:0007669"/>
    <property type="project" value="TreeGrafter"/>
</dbReference>
<evidence type="ECO:0000259" key="4">
    <source>
        <dbReference type="Pfam" id="PF16113"/>
    </source>
</evidence>
<dbReference type="Proteomes" id="UP000886523">
    <property type="component" value="Unassembled WGS sequence"/>
</dbReference>
<dbReference type="SUPFAM" id="SSF52096">
    <property type="entry name" value="ClpP/crotonase"/>
    <property type="match status" value="1"/>
</dbReference>
<gene>
    <name evidence="5" type="ORF">BS47DRAFT_1400580</name>
</gene>
<dbReference type="AlphaFoldDB" id="A0A9P6DP36"/>
<evidence type="ECO:0000256" key="3">
    <source>
        <dbReference type="ARBA" id="ARBA00022801"/>
    </source>
</evidence>
<accession>A0A9P6DP36</accession>
<feature type="domain" description="Enoyl-CoA hydratase/isomerase" evidence="4">
    <location>
        <begin position="141"/>
        <end position="228"/>
    </location>
</feature>
<dbReference type="InterPro" id="IPR045004">
    <property type="entry name" value="ECH_dom"/>
</dbReference>
<dbReference type="Gene3D" id="3.90.226.10">
    <property type="entry name" value="2-enoyl-CoA Hydratase, Chain A, domain 1"/>
    <property type="match status" value="1"/>
</dbReference>
<name>A0A9P6DP36_9AGAM</name>
<dbReference type="EC" id="3.1.2.4" evidence="2"/>
<dbReference type="PANTHER" id="PTHR43176:SF3">
    <property type="entry name" value="3-HYDROXYISOBUTYRYL-COA HYDROLASE, MITOCHONDRIAL"/>
    <property type="match status" value="1"/>
</dbReference>
<dbReference type="GO" id="GO:0005739">
    <property type="term" value="C:mitochondrion"/>
    <property type="evidence" value="ECO:0007669"/>
    <property type="project" value="TreeGrafter"/>
</dbReference>
<reference evidence="5" key="1">
    <citation type="journal article" date="2020" name="Nat. Commun.">
        <title>Large-scale genome sequencing of mycorrhizal fungi provides insights into the early evolution of symbiotic traits.</title>
        <authorList>
            <person name="Miyauchi S."/>
            <person name="Kiss E."/>
            <person name="Kuo A."/>
            <person name="Drula E."/>
            <person name="Kohler A."/>
            <person name="Sanchez-Garcia M."/>
            <person name="Morin E."/>
            <person name="Andreopoulos B."/>
            <person name="Barry K.W."/>
            <person name="Bonito G."/>
            <person name="Buee M."/>
            <person name="Carver A."/>
            <person name="Chen C."/>
            <person name="Cichocki N."/>
            <person name="Clum A."/>
            <person name="Culley D."/>
            <person name="Crous P.W."/>
            <person name="Fauchery L."/>
            <person name="Girlanda M."/>
            <person name="Hayes R.D."/>
            <person name="Keri Z."/>
            <person name="LaButti K."/>
            <person name="Lipzen A."/>
            <person name="Lombard V."/>
            <person name="Magnuson J."/>
            <person name="Maillard F."/>
            <person name="Murat C."/>
            <person name="Nolan M."/>
            <person name="Ohm R.A."/>
            <person name="Pangilinan J."/>
            <person name="Pereira M.F."/>
            <person name="Perotto S."/>
            <person name="Peter M."/>
            <person name="Pfister S."/>
            <person name="Riley R."/>
            <person name="Sitrit Y."/>
            <person name="Stielow J.B."/>
            <person name="Szollosi G."/>
            <person name="Zifcakova L."/>
            <person name="Stursova M."/>
            <person name="Spatafora J.W."/>
            <person name="Tedersoo L."/>
            <person name="Vaario L.M."/>
            <person name="Yamada A."/>
            <person name="Yan M."/>
            <person name="Wang P."/>
            <person name="Xu J."/>
            <person name="Bruns T."/>
            <person name="Baldrian P."/>
            <person name="Vilgalys R."/>
            <person name="Dunand C."/>
            <person name="Henrissat B."/>
            <person name="Grigoriev I.V."/>
            <person name="Hibbett D."/>
            <person name="Nagy L.G."/>
            <person name="Martin F.M."/>
        </authorList>
    </citation>
    <scope>NUCLEOTIDE SEQUENCE</scope>
    <source>
        <strain evidence="5">UP504</strain>
    </source>
</reference>